<feature type="region of interest" description="Disordered" evidence="1">
    <location>
        <begin position="135"/>
        <end position="173"/>
    </location>
</feature>
<evidence type="ECO:0000313" key="3">
    <source>
        <dbReference type="EMBL" id="SFH59867.1"/>
    </source>
</evidence>
<dbReference type="EMBL" id="FOPY01000006">
    <property type="protein sequence ID" value="SFH59867.1"/>
    <property type="molecule type" value="Genomic_DNA"/>
</dbReference>
<keyword evidence="2" id="KW-1133">Transmembrane helix</keyword>
<feature type="transmembrane region" description="Helical" evidence="2">
    <location>
        <begin position="16"/>
        <end position="37"/>
    </location>
</feature>
<evidence type="ECO:0000256" key="2">
    <source>
        <dbReference type="SAM" id="Phobius"/>
    </source>
</evidence>
<protein>
    <submittedName>
        <fullName evidence="3">Uncharacterized protein</fullName>
    </submittedName>
</protein>
<sequence length="173" mass="19371">MRNFFLLRRPLPRRTVVFCHLVAQVALFLNGVLWLVSQTPWLAETRWQAAWPSLALGGGLLLLAMIGLRLLADLFMLPHYIAGTLRQGIVPGAIMTRSFDRRPGVHAPQESWVNDTRPTGQAAIIDEEAVGNARVIKPRRPFSRRRADDGEHRSSSDDTDSEAAVASRQEPRL</sequence>
<accession>A0A1I3BC38</accession>
<evidence type="ECO:0000256" key="1">
    <source>
        <dbReference type="SAM" id="MobiDB-lite"/>
    </source>
</evidence>
<dbReference type="AlphaFoldDB" id="A0A1I3BC38"/>
<organism evidence="3 4">
    <name type="scientific">Modicisalibacter xianhensis</name>
    <dbReference type="NCBI Taxonomy" id="442341"/>
    <lineage>
        <taxon>Bacteria</taxon>
        <taxon>Pseudomonadati</taxon>
        <taxon>Pseudomonadota</taxon>
        <taxon>Gammaproteobacteria</taxon>
        <taxon>Oceanospirillales</taxon>
        <taxon>Halomonadaceae</taxon>
        <taxon>Modicisalibacter</taxon>
    </lineage>
</organism>
<keyword evidence="2" id="KW-0812">Transmembrane</keyword>
<name>A0A1I3BC38_9GAMM</name>
<gene>
    <name evidence="3" type="ORF">SAMN04487959_106129</name>
</gene>
<evidence type="ECO:0000313" key="4">
    <source>
        <dbReference type="Proteomes" id="UP000199040"/>
    </source>
</evidence>
<dbReference type="Proteomes" id="UP000199040">
    <property type="component" value="Unassembled WGS sequence"/>
</dbReference>
<proteinExistence type="predicted"/>
<feature type="transmembrane region" description="Helical" evidence="2">
    <location>
        <begin position="49"/>
        <end position="71"/>
    </location>
</feature>
<feature type="compositionally biased region" description="Basic and acidic residues" evidence="1">
    <location>
        <begin position="145"/>
        <end position="156"/>
    </location>
</feature>
<reference evidence="3 4" key="1">
    <citation type="submission" date="2016-10" db="EMBL/GenBank/DDBJ databases">
        <authorList>
            <person name="de Groot N.N."/>
        </authorList>
    </citation>
    <scope>NUCLEOTIDE SEQUENCE [LARGE SCALE GENOMIC DNA]</scope>
    <source>
        <strain evidence="3 4">CGMCC 1.6848</strain>
    </source>
</reference>
<keyword evidence="2" id="KW-0472">Membrane</keyword>
<keyword evidence="4" id="KW-1185">Reference proteome</keyword>
<dbReference type="RefSeq" id="WP_092845753.1">
    <property type="nucleotide sequence ID" value="NZ_FOPY01000006.1"/>
</dbReference>